<comment type="caution">
    <text evidence="2">The sequence shown here is derived from an EMBL/GenBank/DDBJ whole genome shotgun (WGS) entry which is preliminary data.</text>
</comment>
<feature type="compositionally biased region" description="Low complexity" evidence="1">
    <location>
        <begin position="224"/>
        <end position="234"/>
    </location>
</feature>
<name>A0A8S1I0G5_9PELO</name>
<dbReference type="AlphaFoldDB" id="A0A8S1I0G5"/>
<evidence type="ECO:0000256" key="1">
    <source>
        <dbReference type="SAM" id="MobiDB-lite"/>
    </source>
</evidence>
<dbReference type="EMBL" id="CAJGYM010000220">
    <property type="protein sequence ID" value="CAD6199960.1"/>
    <property type="molecule type" value="Genomic_DNA"/>
</dbReference>
<feature type="compositionally biased region" description="Polar residues" evidence="1">
    <location>
        <begin position="58"/>
        <end position="72"/>
    </location>
</feature>
<sequence length="292" mass="32021">MLLGNAVAPGSRWKREQMRLAKYRVSEAAVLQVQLPENEPLCRLQHVAELGGEGGGVLSNTQREQSGRTQGTPIPCHLPPLQSVPDPQPATRGRSSSPQDSSPHLDRTGSSNAMCSLVSTAHLESPITEEHDPIIIGYRTLFFGSALQDSCFFGAREKSDIASGIWRFPIATSRLSSPQNFKTRRSSHKPVAFAECRPATSLYHLGSYTESPSRGYAPQERKSVSISSACPSARSSRRWDHSPSEARKHQKHRSSGFESSKHQQKQLDASNGQDLLAVIDNLKLELQVKDSG</sequence>
<feature type="compositionally biased region" description="Basic and acidic residues" evidence="1">
    <location>
        <begin position="237"/>
        <end position="247"/>
    </location>
</feature>
<gene>
    <name evidence="2" type="ORF">CAUJ_LOCUS15859</name>
</gene>
<proteinExistence type="predicted"/>
<dbReference type="Proteomes" id="UP000835052">
    <property type="component" value="Unassembled WGS sequence"/>
</dbReference>
<accession>A0A8S1I0G5</accession>
<organism evidence="2 3">
    <name type="scientific">Caenorhabditis auriculariae</name>
    <dbReference type="NCBI Taxonomy" id="2777116"/>
    <lineage>
        <taxon>Eukaryota</taxon>
        <taxon>Metazoa</taxon>
        <taxon>Ecdysozoa</taxon>
        <taxon>Nematoda</taxon>
        <taxon>Chromadorea</taxon>
        <taxon>Rhabditida</taxon>
        <taxon>Rhabditina</taxon>
        <taxon>Rhabditomorpha</taxon>
        <taxon>Rhabditoidea</taxon>
        <taxon>Rhabditidae</taxon>
        <taxon>Peloderinae</taxon>
        <taxon>Caenorhabditis</taxon>
    </lineage>
</organism>
<protein>
    <submittedName>
        <fullName evidence="2">Uncharacterized protein</fullName>
    </submittedName>
</protein>
<reference evidence="2" key="1">
    <citation type="submission" date="2020-10" db="EMBL/GenBank/DDBJ databases">
        <authorList>
            <person name="Kikuchi T."/>
        </authorList>
    </citation>
    <scope>NUCLEOTIDE SEQUENCE</scope>
    <source>
        <strain evidence="2">NKZ352</strain>
    </source>
</reference>
<dbReference type="OrthoDB" id="8956628at2759"/>
<feature type="region of interest" description="Disordered" evidence="1">
    <location>
        <begin position="53"/>
        <end position="111"/>
    </location>
</feature>
<feature type="compositionally biased region" description="Polar residues" evidence="1">
    <location>
        <begin position="93"/>
        <end position="111"/>
    </location>
</feature>
<evidence type="ECO:0000313" key="3">
    <source>
        <dbReference type="Proteomes" id="UP000835052"/>
    </source>
</evidence>
<evidence type="ECO:0000313" key="2">
    <source>
        <dbReference type="EMBL" id="CAD6199960.1"/>
    </source>
</evidence>
<keyword evidence="3" id="KW-1185">Reference proteome</keyword>
<feature type="region of interest" description="Disordered" evidence="1">
    <location>
        <begin position="213"/>
        <end position="272"/>
    </location>
</feature>